<protein>
    <recommendedName>
        <fullName evidence="7">Kinesin-like protein</fullName>
    </recommendedName>
</protein>
<dbReference type="InterPro" id="IPR019821">
    <property type="entry name" value="Kinesin_motor_CS"/>
</dbReference>
<dbReference type="SUPFAM" id="SSF52540">
    <property type="entry name" value="P-loop containing nucleoside triphosphate hydrolases"/>
    <property type="match status" value="1"/>
</dbReference>
<feature type="compositionally biased region" description="Polar residues" evidence="9">
    <location>
        <begin position="492"/>
        <end position="503"/>
    </location>
</feature>
<dbReference type="EMBL" id="JAHDYR010000017">
    <property type="protein sequence ID" value="KAG9394085.1"/>
    <property type="molecule type" value="Genomic_DNA"/>
</dbReference>
<dbReference type="InterPro" id="IPR036961">
    <property type="entry name" value="Kinesin_motor_dom_sf"/>
</dbReference>
<keyword evidence="3 6" id="KW-0067">ATP-binding</keyword>
<dbReference type="Pfam" id="PF00225">
    <property type="entry name" value="Kinesin"/>
    <property type="match status" value="1"/>
</dbReference>
<evidence type="ECO:0000256" key="6">
    <source>
        <dbReference type="PROSITE-ProRule" id="PRU00283"/>
    </source>
</evidence>
<dbReference type="OrthoDB" id="3176171at2759"/>
<dbReference type="GO" id="GO:0003777">
    <property type="term" value="F:microtubule motor activity"/>
    <property type="evidence" value="ECO:0007669"/>
    <property type="project" value="InterPro"/>
</dbReference>
<sequence>MSASNVVIAVRIRPESKIEREKKHPRIISRVSEDMLFFDPEPSSYHGANNVVAMVQSKRCPVRRRYKNLSFQFDSVLENATNEHVFKATAEKMLDPVFDGINATVFAYGATGAGKTFTMMGEPNHNIQGVMMLTMRDVFRRKQEATDKRIKVVVSYIEIYNEQIHDLLAPPVKGKARVLDLREDRTRGMVIAGLSEEVLDSADDALSIIARGTANRTQFATAANMQSSRSHAVFQVRIEQCDSTAAITEPMLVSKLSLIDLAGSERACRTQNKGTRLVEGAAINKSLLALGNCINALCHPPANGRRQFVPYRNSKLTRLLKDSLGGSCRTCMIANISPSGYNYEDTLNTLNYANRAKEIKTTATRNIVTVKHSAVEHQRIIKDLQLEVMRLKGTIAELREENARLRAAPPVPLETKRVCMDETEVEEDADVSMFSHTSELKEDTPARGPMPAMRRQVPHTRPVTVGAVLPSVVSKTETPAMAVRARVGAARPSTSVAMASQPGTEAPKSAGRGHRGNQTELDARKKKLAEYLERKKQAKKQAQNGGQGTLRSSRTALGENTRRAGSTRSAKSVRFTDNSKENAVNGTTRAVKLDLKLDELSKNVAGLRPRALPRRMGL</sequence>
<dbReference type="AlphaFoldDB" id="A0A8J6AW99"/>
<accession>A0A8J6AW99</accession>
<comment type="similarity">
    <text evidence="6 7">Belongs to the TRAFAC class myosin-kinesin ATPase superfamily. Kinesin family.</text>
</comment>
<dbReference type="GO" id="GO:0007018">
    <property type="term" value="P:microtubule-based movement"/>
    <property type="evidence" value="ECO:0007669"/>
    <property type="project" value="InterPro"/>
</dbReference>
<evidence type="ECO:0000259" key="10">
    <source>
        <dbReference type="PROSITE" id="PS50067"/>
    </source>
</evidence>
<dbReference type="PRINTS" id="PR00380">
    <property type="entry name" value="KINESINHEAVY"/>
</dbReference>
<dbReference type="GO" id="GO:0005874">
    <property type="term" value="C:microtubule"/>
    <property type="evidence" value="ECO:0007669"/>
    <property type="project" value="UniProtKB-KW"/>
</dbReference>
<proteinExistence type="inferred from homology"/>
<feature type="domain" description="Kinesin motor" evidence="10">
    <location>
        <begin position="5"/>
        <end position="359"/>
    </location>
</feature>
<dbReference type="InterPro" id="IPR027640">
    <property type="entry name" value="Kinesin-like_fam"/>
</dbReference>
<evidence type="ECO:0000256" key="2">
    <source>
        <dbReference type="ARBA" id="ARBA00022741"/>
    </source>
</evidence>
<feature type="coiled-coil region" evidence="8">
    <location>
        <begin position="381"/>
        <end position="408"/>
    </location>
</feature>
<dbReference type="Gene3D" id="3.40.850.10">
    <property type="entry name" value="Kinesin motor domain"/>
    <property type="match status" value="1"/>
</dbReference>
<dbReference type="InterPro" id="IPR001752">
    <property type="entry name" value="Kinesin_motor_dom"/>
</dbReference>
<keyword evidence="12" id="KW-1185">Reference proteome</keyword>
<evidence type="ECO:0000256" key="9">
    <source>
        <dbReference type="SAM" id="MobiDB-lite"/>
    </source>
</evidence>
<evidence type="ECO:0000256" key="5">
    <source>
        <dbReference type="ARBA" id="ARBA00023175"/>
    </source>
</evidence>
<dbReference type="PROSITE" id="PS50067">
    <property type="entry name" value="KINESIN_MOTOR_2"/>
    <property type="match status" value="1"/>
</dbReference>
<evidence type="ECO:0000256" key="7">
    <source>
        <dbReference type="RuleBase" id="RU000394"/>
    </source>
</evidence>
<dbReference type="PANTHER" id="PTHR47968">
    <property type="entry name" value="CENTROMERE PROTEIN E"/>
    <property type="match status" value="1"/>
</dbReference>
<dbReference type="SMART" id="SM00129">
    <property type="entry name" value="KISc"/>
    <property type="match status" value="1"/>
</dbReference>
<dbReference type="GO" id="GO:0005524">
    <property type="term" value="F:ATP binding"/>
    <property type="evidence" value="ECO:0007669"/>
    <property type="project" value="UniProtKB-UniRule"/>
</dbReference>
<feature type="region of interest" description="Disordered" evidence="9">
    <location>
        <begin position="536"/>
        <end position="581"/>
    </location>
</feature>
<evidence type="ECO:0000256" key="1">
    <source>
        <dbReference type="ARBA" id="ARBA00022701"/>
    </source>
</evidence>
<feature type="binding site" evidence="6">
    <location>
        <begin position="109"/>
        <end position="116"/>
    </location>
    <ligand>
        <name>ATP</name>
        <dbReference type="ChEBI" id="CHEBI:30616"/>
    </ligand>
</feature>
<evidence type="ECO:0000313" key="12">
    <source>
        <dbReference type="Proteomes" id="UP000717585"/>
    </source>
</evidence>
<keyword evidence="4 8" id="KW-0175">Coiled coil</keyword>
<evidence type="ECO:0000256" key="3">
    <source>
        <dbReference type="ARBA" id="ARBA00022840"/>
    </source>
</evidence>
<gene>
    <name evidence="11" type="ORF">J8273_4448</name>
</gene>
<dbReference type="InterPro" id="IPR027417">
    <property type="entry name" value="P-loop_NTPase"/>
</dbReference>
<reference evidence="11" key="1">
    <citation type="submission" date="2021-05" db="EMBL/GenBank/DDBJ databases">
        <title>A free-living protist that lacks canonical eukaryotic 1 DNA replication and segregation systems.</title>
        <authorList>
            <person name="Salas-Leiva D.E."/>
            <person name="Tromer E.C."/>
            <person name="Curtis B.A."/>
            <person name="Jerlstrom-Hultqvist J."/>
            <person name="Kolisko M."/>
            <person name="Yi Z."/>
            <person name="Salas-Leiva J.S."/>
            <person name="Gallot-Lavallee L."/>
            <person name="Kops G.J.P.L."/>
            <person name="Archibald J.M."/>
            <person name="Simpson A.G.B."/>
            <person name="Roger A.J."/>
        </authorList>
    </citation>
    <scope>NUCLEOTIDE SEQUENCE</scope>
    <source>
        <strain evidence="11">BICM</strain>
    </source>
</reference>
<evidence type="ECO:0000313" key="11">
    <source>
        <dbReference type="EMBL" id="KAG9394085.1"/>
    </source>
</evidence>
<evidence type="ECO:0000256" key="8">
    <source>
        <dbReference type="SAM" id="Coils"/>
    </source>
</evidence>
<keyword evidence="2 6" id="KW-0547">Nucleotide-binding</keyword>
<comment type="caution">
    <text evidence="11">The sequence shown here is derived from an EMBL/GenBank/DDBJ whole genome shotgun (WGS) entry which is preliminary data.</text>
</comment>
<name>A0A8J6AW99_9EUKA</name>
<dbReference type="GO" id="GO:0008017">
    <property type="term" value="F:microtubule binding"/>
    <property type="evidence" value="ECO:0007669"/>
    <property type="project" value="InterPro"/>
</dbReference>
<feature type="region of interest" description="Disordered" evidence="9">
    <location>
        <begin position="486"/>
        <end position="521"/>
    </location>
</feature>
<evidence type="ECO:0000256" key="4">
    <source>
        <dbReference type="ARBA" id="ARBA00023054"/>
    </source>
</evidence>
<dbReference type="Proteomes" id="UP000717585">
    <property type="component" value="Unassembled WGS sequence"/>
</dbReference>
<dbReference type="PANTHER" id="PTHR47968:SF13">
    <property type="entry name" value="KINESIN-LIKE PROTEIN KIF19 ISOFORM X1"/>
    <property type="match status" value="1"/>
</dbReference>
<organism evidence="11 12">
    <name type="scientific">Carpediemonas membranifera</name>
    <dbReference type="NCBI Taxonomy" id="201153"/>
    <lineage>
        <taxon>Eukaryota</taxon>
        <taxon>Metamonada</taxon>
        <taxon>Carpediemonas-like organisms</taxon>
        <taxon>Carpediemonas</taxon>
    </lineage>
</organism>
<keyword evidence="5 6" id="KW-0505">Motor protein</keyword>
<keyword evidence="1 7" id="KW-0493">Microtubule</keyword>
<dbReference type="PROSITE" id="PS00411">
    <property type="entry name" value="KINESIN_MOTOR_1"/>
    <property type="match status" value="1"/>
</dbReference>